<keyword evidence="5" id="KW-0175">Coiled coil</keyword>
<reference evidence="11" key="5">
    <citation type="submission" date="2023-03" db="UniProtKB">
        <authorList>
            <consortium name="EnsemblPlants"/>
        </authorList>
    </citation>
    <scope>IDENTIFICATION</scope>
    <source>
        <strain evidence="11">cv. Chiifu-401-42</strain>
    </source>
</reference>
<comment type="subunit">
    <text evidence="4">Part of a SCF (SKP1-cullin-F-box) protein ligase complex.</text>
</comment>
<dbReference type="EnsemblPlants" id="Bra017397.1">
    <property type="protein sequence ID" value="Bra017397.1-P"/>
    <property type="gene ID" value="Bra017397"/>
</dbReference>
<dbReference type="CDD" id="cd18322">
    <property type="entry name" value="BTB_POZ_SKP1"/>
    <property type="match status" value="1"/>
</dbReference>
<keyword evidence="12" id="KW-1185">Reference proteome</keyword>
<dbReference type="OrthoDB" id="1042232at2759"/>
<proteinExistence type="inferred from homology"/>
<evidence type="ECO:0000259" key="6">
    <source>
        <dbReference type="Pfam" id="PF01466"/>
    </source>
</evidence>
<dbReference type="Gramene" id="A09p26170.2_BraZ1">
    <property type="protein sequence ID" value="A09p26170.2_BraZ1.CDS.1"/>
    <property type="gene ID" value="A09g26170.2_BraZ1"/>
</dbReference>
<dbReference type="InterPro" id="IPR016072">
    <property type="entry name" value="Skp1_comp_dimer"/>
</dbReference>
<organism evidence="9 13">
    <name type="scientific">Brassica campestris</name>
    <name type="common">Field mustard</name>
    <dbReference type="NCBI Taxonomy" id="3711"/>
    <lineage>
        <taxon>Eukaryota</taxon>
        <taxon>Viridiplantae</taxon>
        <taxon>Streptophyta</taxon>
        <taxon>Embryophyta</taxon>
        <taxon>Tracheophyta</taxon>
        <taxon>Spermatophyta</taxon>
        <taxon>Magnoliopsida</taxon>
        <taxon>eudicotyledons</taxon>
        <taxon>Gunneridae</taxon>
        <taxon>Pentapetalae</taxon>
        <taxon>rosids</taxon>
        <taxon>malvids</taxon>
        <taxon>Brassicales</taxon>
        <taxon>Brassicaceae</taxon>
        <taxon>Brassiceae</taxon>
        <taxon>Brassica</taxon>
    </lineage>
</organism>
<evidence type="ECO:0000256" key="2">
    <source>
        <dbReference type="ARBA" id="ARBA00009993"/>
    </source>
</evidence>
<dbReference type="SUPFAM" id="SSF54695">
    <property type="entry name" value="POZ domain"/>
    <property type="match status" value="1"/>
</dbReference>
<dbReference type="EMBL" id="CM010636">
    <property type="protein sequence ID" value="RID45338.1"/>
    <property type="molecule type" value="Genomic_DNA"/>
</dbReference>
<dbReference type="GO" id="GO:0016567">
    <property type="term" value="P:protein ubiquitination"/>
    <property type="evidence" value="ECO:0007669"/>
    <property type="project" value="UniProtKB-UniRule"/>
</dbReference>
<dbReference type="GO" id="GO:0097602">
    <property type="term" value="F:cullin family protein binding"/>
    <property type="evidence" value="ECO:0000318"/>
    <property type="project" value="GO_Central"/>
</dbReference>
<dbReference type="EMBL" id="LS974625">
    <property type="protein sequence ID" value="CAG7862150.1"/>
    <property type="molecule type" value="Genomic_DNA"/>
</dbReference>
<feature type="coiled-coil region" evidence="5">
    <location>
        <begin position="67"/>
        <end position="94"/>
    </location>
</feature>
<dbReference type="InterPro" id="IPR016073">
    <property type="entry name" value="Skp1_comp_POZ"/>
</dbReference>
<comment type="similarity">
    <text evidence="2 4">Belongs to the SKP1 family.</text>
</comment>
<reference evidence="9 13" key="3">
    <citation type="submission" date="2018-06" db="EMBL/GenBank/DDBJ databases">
        <title>WGS assembly of Brassica rapa FPsc.</title>
        <authorList>
            <person name="Bowman J."/>
            <person name="Kohchi T."/>
            <person name="Yamato K."/>
            <person name="Jenkins J."/>
            <person name="Shu S."/>
            <person name="Ishizaki K."/>
            <person name="Yamaoka S."/>
            <person name="Nishihama R."/>
            <person name="Nakamura Y."/>
            <person name="Berger F."/>
            <person name="Adam C."/>
            <person name="Aki S."/>
            <person name="Althoff F."/>
            <person name="Araki T."/>
            <person name="Arteaga-Vazquez M."/>
            <person name="Balasubrmanian S."/>
            <person name="Bauer D."/>
            <person name="Boehm C."/>
            <person name="Briginshaw L."/>
            <person name="Caballero-Perez J."/>
            <person name="Catarino B."/>
            <person name="Chen F."/>
            <person name="Chiyoda S."/>
            <person name="Chovatia M."/>
            <person name="Davies K."/>
            <person name="Delmans M."/>
            <person name="Demura T."/>
            <person name="Dierschke T."/>
            <person name="Dolan L."/>
            <person name="Dorantes-Acosta A."/>
            <person name="Eklund D."/>
            <person name="Florent S."/>
            <person name="Flores-Sandoval E."/>
            <person name="Fujiyama A."/>
            <person name="Fukuzawa H."/>
            <person name="Galik B."/>
            <person name="Grimanelli D."/>
            <person name="Grimwood J."/>
            <person name="Grossniklaus U."/>
            <person name="Hamada T."/>
            <person name="Haseloff J."/>
            <person name="Hetherington A."/>
            <person name="Higo A."/>
            <person name="Hirakawa Y."/>
            <person name="Hundley H."/>
            <person name="Ikeda Y."/>
            <person name="Inoue K."/>
            <person name="Inoue S."/>
            <person name="Ishida S."/>
            <person name="Jia Q."/>
            <person name="Kakita M."/>
            <person name="Kanazawa T."/>
            <person name="Kawai Y."/>
            <person name="Kawashima T."/>
            <person name="Kennedy M."/>
            <person name="Kinose K."/>
            <person name="Kinoshita T."/>
            <person name="Kohara Y."/>
            <person name="Koide E."/>
            <person name="Komatsu K."/>
            <person name="Kopischke S."/>
            <person name="Kubo M."/>
            <person name="Kyozuka J."/>
            <person name="Lagercrantz U."/>
            <person name="Lin S."/>
            <person name="Lindquist E."/>
            <person name="Lipzen A."/>
            <person name="Lu C."/>
            <person name="Luna E."/>
            <person name="Martienssen R."/>
            <person name="Minamino N."/>
            <person name="Mizutani M."/>
            <person name="Mizutani M."/>
            <person name="Mochizuki N."/>
            <person name="Monte I."/>
            <person name="Mosher R."/>
            <person name="Nagasaki H."/>
            <person name="Nakagami H."/>
            <person name="Naramoto S."/>
            <person name="Nishitani K."/>
            <person name="Ohtani M."/>
            <person name="Okamoto T."/>
            <person name="Okumura M."/>
            <person name="Phillips J."/>
            <person name="Pollak B."/>
            <person name="Reinders A."/>
            <person name="Roevekamp M."/>
            <person name="Sano R."/>
            <person name="Sawa S."/>
            <person name="Schmid M."/>
            <person name="Shirakawa M."/>
            <person name="Solano R."/>
            <person name="Spunde A."/>
            <person name="Suetsugu N."/>
            <person name="Sugano S."/>
            <person name="Sugiyama A."/>
            <person name="Sun R."/>
            <person name="Suzuki Y."/>
            <person name="Takenaka M."/>
            <person name="Takezawa D."/>
            <person name="Tomogane H."/>
            <person name="Tsuzuki M."/>
            <person name="Ueda T."/>
            <person name="Umeda M."/>
            <person name="Ward J."/>
            <person name="Watanabe Y."/>
            <person name="Yazaki K."/>
            <person name="Yokoyama R."/>
            <person name="Yoshitake Y."/>
            <person name="Yotsui I."/>
            <person name="Zachgo S."/>
            <person name="Schmutz J."/>
        </authorList>
    </citation>
    <scope>NUCLEOTIDE SEQUENCE [LARGE SCALE GENOMIC DNA]</scope>
    <source>
        <strain evidence="13">cv. B-3</strain>
    </source>
</reference>
<evidence type="ECO:0000313" key="10">
    <source>
        <dbReference type="EMBL" id="VDC60407.1"/>
    </source>
</evidence>
<name>A0A397XXP2_BRACM</name>
<dbReference type="HOGENOM" id="CLU_059252_6_1_1"/>
<dbReference type="SMR" id="A0A397XXP2"/>
<keyword evidence="3 4" id="KW-0833">Ubl conjugation pathway</keyword>
<dbReference type="GO" id="GO:0005634">
    <property type="term" value="C:nucleus"/>
    <property type="evidence" value="ECO:0000318"/>
    <property type="project" value="GO_Central"/>
</dbReference>
<dbReference type="InterPro" id="IPR011333">
    <property type="entry name" value="SKP1/BTB/POZ_sf"/>
</dbReference>
<dbReference type="GO" id="GO:0005737">
    <property type="term" value="C:cytoplasm"/>
    <property type="evidence" value="ECO:0000318"/>
    <property type="project" value="GO_Central"/>
</dbReference>
<evidence type="ECO:0000313" key="11">
    <source>
        <dbReference type="EnsemblPlants" id="Bra017397.1-P"/>
    </source>
</evidence>
<comment type="pathway">
    <text evidence="1 4">Protein modification; protein ubiquitination.</text>
</comment>
<dbReference type="Proteomes" id="UP000264353">
    <property type="component" value="Chromosome A9"/>
</dbReference>
<dbReference type="PANTHER" id="PTHR11165">
    <property type="entry name" value="SKP1"/>
    <property type="match status" value="1"/>
</dbReference>
<evidence type="ECO:0000313" key="14">
    <source>
        <dbReference type="Proteomes" id="UP000694005"/>
    </source>
</evidence>
<dbReference type="AlphaFoldDB" id="A0A397XXP2"/>
<dbReference type="Pfam" id="PF01466">
    <property type="entry name" value="Skp1"/>
    <property type="match status" value="1"/>
</dbReference>
<reference evidence="12" key="2">
    <citation type="journal article" date="2018" name="Hortic Res">
        <title>Improved Brassica rapa reference genome by single-molecule sequencing and chromosome conformation capture technologies.</title>
        <authorList>
            <person name="Zhang L."/>
            <person name="Cai X."/>
            <person name="Wu J."/>
            <person name="Liu M."/>
            <person name="Grob S."/>
            <person name="Cheng F."/>
            <person name="Liang J."/>
            <person name="Cai C."/>
            <person name="Liu Z."/>
            <person name="Liu B."/>
            <person name="Wang F."/>
            <person name="Li S."/>
            <person name="Liu F."/>
            <person name="Li X."/>
            <person name="Cheng L."/>
            <person name="Yang W."/>
            <person name="Li M.H."/>
            <person name="Grossniklaus U."/>
            <person name="Zheng H."/>
            <person name="Wang X."/>
        </authorList>
    </citation>
    <scope>NUCLEOTIDE SEQUENCE [LARGE SCALE GENOMIC DNA]</scope>
    <source>
        <strain evidence="12">cv. Chiifu-401-42</strain>
    </source>
</reference>
<feature type="domain" description="SKP1 component dimerisation" evidence="6">
    <location>
        <begin position="109"/>
        <end position="156"/>
    </location>
</feature>
<dbReference type="GO" id="GO:0031146">
    <property type="term" value="P:SCF-dependent proteasomal ubiquitin-dependent protein catabolic process"/>
    <property type="evidence" value="ECO:0000318"/>
    <property type="project" value="GO_Central"/>
</dbReference>
<reference evidence="12" key="1">
    <citation type="journal article" date="2011" name="Nat. Genet.">
        <title>The genome of the mesopolyploid crop species Brassica rapa.</title>
        <authorList>
            <consortium name="Brassica rapa Genome Sequencing Project Consortium"/>
            <person name="Wang X."/>
            <person name="Wang H."/>
            <person name="Wang J."/>
            <person name="Sun R."/>
            <person name="Wu J."/>
            <person name="Liu S."/>
            <person name="Bai Y."/>
            <person name="Mun J.H."/>
            <person name="Bancroft I."/>
            <person name="Cheng F."/>
            <person name="Huang S."/>
            <person name="Li X."/>
            <person name="Hua W."/>
            <person name="Wang J."/>
            <person name="Wang X."/>
            <person name="Freeling M."/>
            <person name="Pires J.C."/>
            <person name="Paterson A.H."/>
            <person name="Chalhoub B."/>
            <person name="Wang B."/>
            <person name="Hayward A."/>
            <person name="Sharpe A.G."/>
            <person name="Park B.S."/>
            <person name="Weisshaar B."/>
            <person name="Liu B."/>
            <person name="Li B."/>
            <person name="Liu B."/>
            <person name="Tong C."/>
            <person name="Song C."/>
            <person name="Duran C."/>
            <person name="Peng C."/>
            <person name="Geng C."/>
            <person name="Koh C."/>
            <person name="Lin C."/>
            <person name="Edwards D."/>
            <person name="Mu D."/>
            <person name="Shen D."/>
            <person name="Soumpourou E."/>
            <person name="Li F."/>
            <person name="Fraser F."/>
            <person name="Conant G."/>
            <person name="Lassalle G."/>
            <person name="King G.J."/>
            <person name="Bonnema G."/>
            <person name="Tang H."/>
            <person name="Wang H."/>
            <person name="Belcram H."/>
            <person name="Zhou H."/>
            <person name="Hirakawa H."/>
            <person name="Abe H."/>
            <person name="Guo H."/>
            <person name="Wang H."/>
            <person name="Jin H."/>
            <person name="Parkin I.A."/>
            <person name="Batley J."/>
            <person name="Kim J.S."/>
            <person name="Just J."/>
            <person name="Li J."/>
            <person name="Xu J."/>
            <person name="Deng J."/>
            <person name="Kim J.A."/>
            <person name="Li J."/>
            <person name="Yu J."/>
            <person name="Meng J."/>
            <person name="Wang J."/>
            <person name="Min J."/>
            <person name="Poulain J."/>
            <person name="Wang J."/>
            <person name="Hatakeyama K."/>
            <person name="Wu K."/>
            <person name="Wang L."/>
            <person name="Fang L."/>
            <person name="Trick M."/>
            <person name="Links M.G."/>
            <person name="Zhao M."/>
            <person name="Jin M."/>
            <person name="Ramchiary N."/>
            <person name="Drou N."/>
            <person name="Berkman P.J."/>
            <person name="Cai Q."/>
            <person name="Huang Q."/>
            <person name="Li R."/>
            <person name="Tabata S."/>
            <person name="Cheng S."/>
            <person name="Zhang S."/>
            <person name="Zhang S."/>
            <person name="Huang S."/>
            <person name="Sato S."/>
            <person name="Sun S."/>
            <person name="Kwon S.J."/>
            <person name="Choi S.R."/>
            <person name="Lee T.H."/>
            <person name="Fan W."/>
            <person name="Zhao X."/>
            <person name="Tan X."/>
            <person name="Xu X."/>
            <person name="Wang Y."/>
            <person name="Qiu Y."/>
            <person name="Yin Y."/>
            <person name="Li Y."/>
            <person name="Du Y."/>
            <person name="Liao Y."/>
            <person name="Lim Y."/>
            <person name="Narusaka Y."/>
            <person name="Wang Y."/>
            <person name="Wang Z."/>
            <person name="Li Z."/>
            <person name="Wang Z."/>
            <person name="Xiong Z."/>
            <person name="Zhang Z."/>
        </authorList>
    </citation>
    <scope>NUCLEOTIDE SEQUENCE [LARGE SCALE GENOMIC DNA]</scope>
    <source>
        <strain evidence="12">cv. Chiifu-401-42</strain>
    </source>
</reference>
<evidence type="ECO:0000256" key="3">
    <source>
        <dbReference type="ARBA" id="ARBA00022786"/>
    </source>
</evidence>
<protein>
    <recommendedName>
        <fullName evidence="4">SKP1-like protein</fullName>
    </recommendedName>
</protein>
<dbReference type="SUPFAM" id="SSF81382">
    <property type="entry name" value="Skp1 dimerisation domain-like"/>
    <property type="match status" value="1"/>
</dbReference>
<dbReference type="Gene3D" id="3.30.710.10">
    <property type="entry name" value="Potassium Channel Kv1.1, Chain A"/>
    <property type="match status" value="1"/>
</dbReference>
<evidence type="ECO:0000259" key="7">
    <source>
        <dbReference type="Pfam" id="PF03931"/>
    </source>
</evidence>
<dbReference type="GO" id="GO:0009867">
    <property type="term" value="P:jasmonic acid mediated signaling pathway"/>
    <property type="evidence" value="ECO:0007669"/>
    <property type="project" value="UniProtKB-ARBA"/>
</dbReference>
<dbReference type="Proteomes" id="UP000694005">
    <property type="component" value="Chromosome A09"/>
</dbReference>
<comment type="function">
    <text evidence="4">Involved in ubiquitination and subsequent proteasomal degradation of target proteins. Together with CUL1, RBX1 and a F-box protein, it forms a SCF E3 ubiquitin ligase complex. The functional specificity of this complex depends on the type of F-box protein. In the SCF complex, it serves as an adapter that links the F-box protein to CUL1.</text>
</comment>
<dbReference type="OMA" id="RILESWM"/>
<dbReference type="Gramene" id="Bra017397.1">
    <property type="protein sequence ID" value="Bra017397.1-P"/>
    <property type="gene ID" value="Bra017397"/>
</dbReference>
<evidence type="ECO:0000313" key="9">
    <source>
        <dbReference type="EMBL" id="RID45338.1"/>
    </source>
</evidence>
<accession>A0A397XXP2</accession>
<dbReference type="FunFam" id="3.30.710.10:FF:000026">
    <property type="entry name" value="E3 ubiquitin ligase complex SCF subunit"/>
    <property type="match status" value="1"/>
</dbReference>
<dbReference type="InterPro" id="IPR016897">
    <property type="entry name" value="SKP1"/>
</dbReference>
<gene>
    <name evidence="10" type="ORF">BRAA09T38018Z</name>
    <name evidence="8" type="ORF">BRAPAZ1V2_A09P26170.2</name>
    <name evidence="9" type="ORF">BRARA_I02077</name>
</gene>
<dbReference type="Proteomes" id="UP000011750">
    <property type="component" value="Chromosome A09"/>
</dbReference>
<feature type="domain" description="SKP1 component POZ" evidence="7">
    <location>
        <begin position="6"/>
        <end position="65"/>
    </location>
</feature>
<evidence type="ECO:0000313" key="12">
    <source>
        <dbReference type="Proteomes" id="UP000011750"/>
    </source>
</evidence>
<evidence type="ECO:0000256" key="4">
    <source>
        <dbReference type="PIRNR" id="PIRNR028729"/>
    </source>
</evidence>
<dbReference type="PIRSF" id="PIRSF028729">
    <property type="entry name" value="E3_ubiquit_lig_SCF_Skp"/>
    <property type="match status" value="1"/>
</dbReference>
<sequence length="159" mass="18042">MSESNKKFTLISSDEEPFEVSEAVAREFEIVAHMLEDGCSGSSIPIKTVNSNILGKVIEYCKKHVEVGNIEGNSEEAKKELEEFDKNFIAVEMETLFSLILAANYLNVKGLLDIGCQKVADTIKDMEPEEVRSIFKIQNDYTPAEEEEVRKENIWAFER</sequence>
<dbReference type="InterPro" id="IPR001232">
    <property type="entry name" value="SKP1-like"/>
</dbReference>
<evidence type="ECO:0000256" key="1">
    <source>
        <dbReference type="ARBA" id="ARBA00004906"/>
    </source>
</evidence>
<dbReference type="STRING" id="51351.M4DLL6"/>
<dbReference type="EMBL" id="LR031568">
    <property type="protein sequence ID" value="VDC60407.1"/>
    <property type="molecule type" value="Genomic_DNA"/>
</dbReference>
<accession>M4DLL6</accession>
<dbReference type="SMART" id="SM00512">
    <property type="entry name" value="Skp1"/>
    <property type="match status" value="1"/>
</dbReference>
<dbReference type="InterPro" id="IPR036296">
    <property type="entry name" value="SKP1-like_dim_sf"/>
</dbReference>
<reference evidence="8 14" key="4">
    <citation type="submission" date="2021-07" db="EMBL/GenBank/DDBJ databases">
        <authorList>
            <consortium name="Genoscope - CEA"/>
            <person name="William W."/>
        </authorList>
    </citation>
    <scope>NUCLEOTIDE SEQUENCE [LARGE SCALE GENOMIC DNA]</scope>
</reference>
<evidence type="ECO:0000313" key="13">
    <source>
        <dbReference type="Proteomes" id="UP000264353"/>
    </source>
</evidence>
<dbReference type="UniPathway" id="UPA00143"/>
<dbReference type="eggNOG" id="KOG1724">
    <property type="taxonomic scope" value="Eukaryota"/>
</dbReference>
<evidence type="ECO:0000256" key="5">
    <source>
        <dbReference type="SAM" id="Coils"/>
    </source>
</evidence>
<dbReference type="Pfam" id="PF03931">
    <property type="entry name" value="Skp1_POZ"/>
    <property type="match status" value="1"/>
</dbReference>
<evidence type="ECO:0000313" key="8">
    <source>
        <dbReference type="EMBL" id="CAG7862150.1"/>
    </source>
</evidence>